<gene>
    <name evidence="1" type="ORF">pdam_00015159</name>
</gene>
<organism evidence="1 2">
    <name type="scientific">Pocillopora damicornis</name>
    <name type="common">Cauliflower coral</name>
    <name type="synonym">Millepora damicornis</name>
    <dbReference type="NCBI Taxonomy" id="46731"/>
    <lineage>
        <taxon>Eukaryota</taxon>
        <taxon>Metazoa</taxon>
        <taxon>Cnidaria</taxon>
        <taxon>Anthozoa</taxon>
        <taxon>Hexacorallia</taxon>
        <taxon>Scleractinia</taxon>
        <taxon>Astrocoeniina</taxon>
        <taxon>Pocilloporidae</taxon>
        <taxon>Pocillopora</taxon>
    </lineage>
</organism>
<reference evidence="1 2" key="1">
    <citation type="journal article" date="2018" name="Sci. Rep.">
        <title>Comparative analysis of the Pocillopora damicornis genome highlights role of immune system in coral evolution.</title>
        <authorList>
            <person name="Cunning R."/>
            <person name="Bay R.A."/>
            <person name="Gillette P."/>
            <person name="Baker A.C."/>
            <person name="Traylor-Knowles N."/>
        </authorList>
    </citation>
    <scope>NUCLEOTIDE SEQUENCE [LARGE SCALE GENOMIC DNA]</scope>
    <source>
        <strain evidence="1">RSMAS</strain>
        <tissue evidence="1">Whole animal</tissue>
    </source>
</reference>
<proteinExistence type="predicted"/>
<protein>
    <submittedName>
        <fullName evidence="1">Uncharacterized protein</fullName>
    </submittedName>
</protein>
<name>A0A3M6UEN1_POCDA</name>
<evidence type="ECO:0000313" key="2">
    <source>
        <dbReference type="Proteomes" id="UP000275408"/>
    </source>
</evidence>
<dbReference type="Proteomes" id="UP000275408">
    <property type="component" value="Unassembled WGS sequence"/>
</dbReference>
<dbReference type="OrthoDB" id="9972063at2759"/>
<dbReference type="AlphaFoldDB" id="A0A3M6UEN1"/>
<evidence type="ECO:0000313" key="1">
    <source>
        <dbReference type="EMBL" id="RMX52131.1"/>
    </source>
</evidence>
<dbReference type="EMBL" id="RCHS01001698">
    <property type="protein sequence ID" value="RMX52131.1"/>
    <property type="molecule type" value="Genomic_DNA"/>
</dbReference>
<sequence>MEVKTSVYDFSLLRDGKFRVNFDCYKARPHFIIALDDSPKTVYEDLSDDQKKKVINLALLMATKHGLGESRAVLSQHCGYWYNSTYNYHAHLCVNHEKYLGILDGEKNTLKNWSHSDEAIKKYPTSKRKDEVDEINKIIADKVAKDVTEGGNDILFHPSEPRVGFAVEESHKPTNPQAWFNVQKKMMLYATGKDLTNPKGNGNYFGCHVCLVLDGKTHGFDNIAVSKCLVGFIEVTGSKFYRDLCPNEKRETWFDRFRESSRGYSPW</sequence>
<keyword evidence="2" id="KW-1185">Reference proteome</keyword>
<accession>A0A3M6UEN1</accession>
<comment type="caution">
    <text evidence="1">The sequence shown here is derived from an EMBL/GenBank/DDBJ whole genome shotgun (WGS) entry which is preliminary data.</text>
</comment>